<proteinExistence type="inferred from homology"/>
<evidence type="ECO:0000256" key="3">
    <source>
        <dbReference type="ARBA" id="ARBA00022448"/>
    </source>
</evidence>
<comment type="caution">
    <text evidence="9">Lacks conserved residue(s) required for the propagation of feature annotation.</text>
</comment>
<evidence type="ECO:0000256" key="5">
    <source>
        <dbReference type="ARBA" id="ARBA00022927"/>
    </source>
</evidence>
<evidence type="ECO:0000256" key="1">
    <source>
        <dbReference type="ARBA" id="ARBA00004141"/>
    </source>
</evidence>
<evidence type="ECO:0000256" key="7">
    <source>
        <dbReference type="ARBA" id="ARBA00023010"/>
    </source>
</evidence>
<protein>
    <recommendedName>
        <fullName evidence="9">Protein-export membrane protein SecG</fullName>
    </recommendedName>
</protein>
<keyword evidence="9" id="KW-1003">Cell membrane</keyword>
<feature type="transmembrane region" description="Helical" evidence="9">
    <location>
        <begin position="46"/>
        <end position="67"/>
    </location>
</feature>
<reference evidence="10" key="1">
    <citation type="journal article" date="2020" name="mSystems">
        <title>Genome- and Community-Level Interaction Insights into Carbon Utilization and Element Cycling Functions of Hydrothermarchaeota in Hydrothermal Sediment.</title>
        <authorList>
            <person name="Zhou Z."/>
            <person name="Liu Y."/>
            <person name="Xu W."/>
            <person name="Pan J."/>
            <person name="Luo Z.H."/>
            <person name="Li M."/>
        </authorList>
    </citation>
    <scope>NUCLEOTIDE SEQUENCE [LARGE SCALE GENOMIC DNA]</scope>
    <source>
        <strain evidence="10">SpSt-289</strain>
    </source>
</reference>
<keyword evidence="5 9" id="KW-0653">Protein transport</keyword>
<comment type="function">
    <text evidence="9">Involved in protein export. Participates in an early event of protein translocation.</text>
</comment>
<keyword evidence="6 9" id="KW-1133">Transmembrane helix</keyword>
<comment type="subcellular location">
    <subcellularLocation>
        <location evidence="9">Cell membrane</location>
        <topology evidence="9">Multi-pass membrane protein</topology>
    </subcellularLocation>
    <subcellularLocation>
        <location evidence="1">Membrane</location>
        <topology evidence="1">Multi-pass membrane protein</topology>
    </subcellularLocation>
</comment>
<dbReference type="Pfam" id="PF03840">
    <property type="entry name" value="SecG"/>
    <property type="match status" value="1"/>
</dbReference>
<organism evidence="10">
    <name type="scientific">Caldilinea aerophila</name>
    <dbReference type="NCBI Taxonomy" id="133453"/>
    <lineage>
        <taxon>Bacteria</taxon>
        <taxon>Bacillati</taxon>
        <taxon>Chloroflexota</taxon>
        <taxon>Caldilineae</taxon>
        <taxon>Caldilineales</taxon>
        <taxon>Caldilineaceae</taxon>
        <taxon>Caldilinea</taxon>
    </lineage>
</organism>
<keyword evidence="7 9" id="KW-0811">Translocation</keyword>
<keyword evidence="3 9" id="KW-0813">Transport</keyword>
<evidence type="ECO:0000256" key="9">
    <source>
        <dbReference type="RuleBase" id="RU365087"/>
    </source>
</evidence>
<comment type="caution">
    <text evidence="10">The sequence shown here is derived from an EMBL/GenBank/DDBJ whole genome shotgun (WGS) entry which is preliminary data.</text>
</comment>
<dbReference type="GO" id="GO:0015450">
    <property type="term" value="F:protein-transporting ATPase activity"/>
    <property type="evidence" value="ECO:0007669"/>
    <property type="project" value="UniProtKB-UniRule"/>
</dbReference>
<gene>
    <name evidence="10" type="primary">secG</name>
    <name evidence="10" type="ORF">ENQ20_07365</name>
</gene>
<evidence type="ECO:0000256" key="4">
    <source>
        <dbReference type="ARBA" id="ARBA00022692"/>
    </source>
</evidence>
<comment type="similarity">
    <text evidence="2 9">Belongs to the SecG family.</text>
</comment>
<sequence>MMIAMNIIAIALIAVIVIQGQTGAGLGAVFGGGDMYRTRRGIEKTLWQLTFVLAGVFLLLCLVTVMIG</sequence>
<dbReference type="InterPro" id="IPR004692">
    <property type="entry name" value="SecG"/>
</dbReference>
<keyword evidence="8 9" id="KW-0472">Membrane</keyword>
<name>A0A7C1FR52_9CHLR</name>
<evidence type="ECO:0000256" key="8">
    <source>
        <dbReference type="ARBA" id="ARBA00023136"/>
    </source>
</evidence>
<dbReference type="AlphaFoldDB" id="A0A7C1FR52"/>
<accession>A0A7C1FR52</accession>
<dbReference type="GO" id="GO:0005886">
    <property type="term" value="C:plasma membrane"/>
    <property type="evidence" value="ECO:0007669"/>
    <property type="project" value="UniProtKB-SubCell"/>
</dbReference>
<dbReference type="EMBL" id="DSMG01000078">
    <property type="protein sequence ID" value="HDX31300.1"/>
    <property type="molecule type" value="Genomic_DNA"/>
</dbReference>
<evidence type="ECO:0000256" key="6">
    <source>
        <dbReference type="ARBA" id="ARBA00022989"/>
    </source>
</evidence>
<keyword evidence="4 9" id="KW-0812">Transmembrane</keyword>
<evidence type="ECO:0000313" key="10">
    <source>
        <dbReference type="EMBL" id="HDX31300.1"/>
    </source>
</evidence>
<evidence type="ECO:0000256" key="2">
    <source>
        <dbReference type="ARBA" id="ARBA00008445"/>
    </source>
</evidence>
<dbReference type="GO" id="GO:0009306">
    <property type="term" value="P:protein secretion"/>
    <property type="evidence" value="ECO:0007669"/>
    <property type="project" value="UniProtKB-UniRule"/>
</dbReference>
<dbReference type="NCBIfam" id="TIGR00810">
    <property type="entry name" value="secG"/>
    <property type="match status" value="1"/>
</dbReference>